<evidence type="ECO:0000256" key="3">
    <source>
        <dbReference type="ARBA" id="ARBA00013566"/>
    </source>
</evidence>
<evidence type="ECO:0000313" key="5">
    <source>
        <dbReference type="EMBL" id="KZW02081.1"/>
    </source>
</evidence>
<protein>
    <recommendedName>
        <fullName evidence="3">Required for respiratory growth protein 9, mitochondrial</fullName>
    </recommendedName>
</protein>
<reference evidence="5 6" key="1">
    <citation type="journal article" date="2016" name="Mol. Biol. Evol.">
        <title>Comparative Genomics of Early-Diverging Mushroom-Forming Fungi Provides Insights into the Origins of Lignocellulose Decay Capabilities.</title>
        <authorList>
            <person name="Nagy L.G."/>
            <person name="Riley R."/>
            <person name="Tritt A."/>
            <person name="Adam C."/>
            <person name="Daum C."/>
            <person name="Floudas D."/>
            <person name="Sun H."/>
            <person name="Yadav J.S."/>
            <person name="Pangilinan J."/>
            <person name="Larsson K.H."/>
            <person name="Matsuura K."/>
            <person name="Barry K."/>
            <person name="Labutti K."/>
            <person name="Kuo R."/>
            <person name="Ohm R.A."/>
            <person name="Bhattacharya S.S."/>
            <person name="Shirouzu T."/>
            <person name="Yoshinaga Y."/>
            <person name="Martin F.M."/>
            <person name="Grigoriev I.V."/>
            <person name="Hibbett D.S."/>
        </authorList>
    </citation>
    <scope>NUCLEOTIDE SEQUENCE [LARGE SCALE GENOMIC DNA]</scope>
    <source>
        <strain evidence="5 6">HHB12029</strain>
    </source>
</reference>
<evidence type="ECO:0000256" key="1">
    <source>
        <dbReference type="ARBA" id="ARBA00003548"/>
    </source>
</evidence>
<evidence type="ECO:0000313" key="6">
    <source>
        <dbReference type="Proteomes" id="UP000077266"/>
    </source>
</evidence>
<proteinExistence type="inferred from homology"/>
<evidence type="ECO:0000256" key="4">
    <source>
        <dbReference type="SAM" id="MobiDB-lite"/>
    </source>
</evidence>
<dbReference type="Proteomes" id="UP000077266">
    <property type="component" value="Unassembled WGS sequence"/>
</dbReference>
<evidence type="ECO:0000256" key="2">
    <source>
        <dbReference type="ARBA" id="ARBA00010895"/>
    </source>
</evidence>
<name>A0A165PF10_EXIGL</name>
<comment type="similarity">
    <text evidence="2">Belongs to the RRG9 family.</text>
</comment>
<dbReference type="InterPro" id="IPR010487">
    <property type="entry name" value="NGRN/Rrg9"/>
</dbReference>
<dbReference type="OrthoDB" id="5578174at2759"/>
<feature type="region of interest" description="Disordered" evidence="4">
    <location>
        <begin position="19"/>
        <end position="55"/>
    </location>
</feature>
<feature type="compositionally biased region" description="Polar residues" evidence="4">
    <location>
        <begin position="19"/>
        <end position="32"/>
    </location>
</feature>
<dbReference type="EMBL" id="KV425890">
    <property type="protein sequence ID" value="KZW02081.1"/>
    <property type="molecule type" value="Genomic_DNA"/>
</dbReference>
<dbReference type="PANTHER" id="PTHR13475:SF3">
    <property type="entry name" value="NEUGRIN"/>
    <property type="match status" value="1"/>
</dbReference>
<dbReference type="STRING" id="1314781.A0A165PF10"/>
<feature type="region of interest" description="Disordered" evidence="4">
    <location>
        <begin position="131"/>
        <end position="178"/>
    </location>
</feature>
<keyword evidence="6" id="KW-1185">Reference proteome</keyword>
<dbReference type="PANTHER" id="PTHR13475">
    <property type="entry name" value="NEUGRIN"/>
    <property type="match status" value="1"/>
</dbReference>
<accession>A0A165PF10</accession>
<dbReference type="AlphaFoldDB" id="A0A165PF10"/>
<sequence length="178" mass="20809">MSLARHVRIVRDALPSTVRHISSEASTSSSPQLVRPRAPWRTSKHPRHEGPTPHDQKLYREALKRKFPDGWQPPKKISRDAMDGLRALHHANPDVFSTPVLAQKFKISPEAVRRILKSKWVPSKEREAELLAKERQDKQSWYEDKVRHEYEVDPQGDRPVRAPDDRLYFHENQRSGFE</sequence>
<dbReference type="InParanoid" id="A0A165PF10"/>
<dbReference type="Pfam" id="PF06413">
    <property type="entry name" value="Neugrin"/>
    <property type="match status" value="1"/>
</dbReference>
<comment type="function">
    <text evidence="1">Required for respiratory activity and maintenance and expression of the mitochondrial genome.</text>
</comment>
<dbReference type="GO" id="GO:0005634">
    <property type="term" value="C:nucleus"/>
    <property type="evidence" value="ECO:0007669"/>
    <property type="project" value="TreeGrafter"/>
</dbReference>
<organism evidence="5 6">
    <name type="scientific">Exidia glandulosa HHB12029</name>
    <dbReference type="NCBI Taxonomy" id="1314781"/>
    <lineage>
        <taxon>Eukaryota</taxon>
        <taxon>Fungi</taxon>
        <taxon>Dikarya</taxon>
        <taxon>Basidiomycota</taxon>
        <taxon>Agaricomycotina</taxon>
        <taxon>Agaricomycetes</taxon>
        <taxon>Auriculariales</taxon>
        <taxon>Exidiaceae</taxon>
        <taxon>Exidia</taxon>
    </lineage>
</organism>
<gene>
    <name evidence="5" type="ORF">EXIGLDRAFT_829635</name>
</gene>